<evidence type="ECO:0000259" key="4">
    <source>
        <dbReference type="PROSITE" id="PS51379"/>
    </source>
</evidence>
<evidence type="ECO:0000256" key="3">
    <source>
        <dbReference type="ARBA" id="ARBA00023014"/>
    </source>
</evidence>
<feature type="domain" description="4Fe-4S ferredoxin-type" evidence="4">
    <location>
        <begin position="11"/>
        <end position="40"/>
    </location>
</feature>
<name>A0A0S6UF23_NEOTH</name>
<reference evidence="5" key="1">
    <citation type="journal article" date="2014" name="Gene">
        <title>Genome-guided analysis of transformation efficiency and carbon dioxide assimilation by Moorella thermoacetica Y72.</title>
        <authorList>
            <person name="Tsukahara K."/>
            <person name="Kita A."/>
            <person name="Nakashimada Y."/>
            <person name="Hoshino T."/>
            <person name="Murakami K."/>
        </authorList>
    </citation>
    <scope>NUCLEOTIDE SEQUENCE [LARGE SCALE GENOMIC DNA]</scope>
    <source>
        <strain evidence="5">Y72</strain>
    </source>
</reference>
<dbReference type="AlphaFoldDB" id="A0A0S6UF23"/>
<accession>A0A0S6UF23</accession>
<dbReference type="Gene3D" id="1.10.1060.10">
    <property type="entry name" value="Alpha-helical ferredoxin"/>
    <property type="match status" value="1"/>
</dbReference>
<dbReference type="GO" id="GO:0051536">
    <property type="term" value="F:iron-sulfur cluster binding"/>
    <property type="evidence" value="ECO:0007669"/>
    <property type="project" value="UniProtKB-KW"/>
</dbReference>
<keyword evidence="2" id="KW-0408">Iron</keyword>
<protein>
    <submittedName>
        <fullName evidence="5">Heterodisulfide reductase, subunit C</fullName>
    </submittedName>
</protein>
<dbReference type="InterPro" id="IPR009051">
    <property type="entry name" value="Helical_ferredxn"/>
</dbReference>
<dbReference type="RefSeq" id="WP_025773839.1">
    <property type="nucleotide sequence ID" value="NZ_DF238840.1"/>
</dbReference>
<dbReference type="SUPFAM" id="SSF46548">
    <property type="entry name" value="alpha-helical ferredoxin"/>
    <property type="match status" value="1"/>
</dbReference>
<evidence type="ECO:0000313" key="5">
    <source>
        <dbReference type="EMBL" id="GAF26121.1"/>
    </source>
</evidence>
<keyword evidence="3" id="KW-0411">Iron-sulfur</keyword>
<evidence type="ECO:0000256" key="1">
    <source>
        <dbReference type="ARBA" id="ARBA00022723"/>
    </source>
</evidence>
<dbReference type="GO" id="GO:0046872">
    <property type="term" value="F:metal ion binding"/>
    <property type="evidence" value="ECO:0007669"/>
    <property type="project" value="UniProtKB-KW"/>
</dbReference>
<dbReference type="GO" id="GO:0005886">
    <property type="term" value="C:plasma membrane"/>
    <property type="evidence" value="ECO:0007669"/>
    <property type="project" value="TreeGrafter"/>
</dbReference>
<dbReference type="PROSITE" id="PS00198">
    <property type="entry name" value="4FE4S_FER_1"/>
    <property type="match status" value="1"/>
</dbReference>
<organism evidence="5">
    <name type="scientific">Moorella thermoacetica Y72</name>
    <dbReference type="NCBI Taxonomy" id="1325331"/>
    <lineage>
        <taxon>Bacteria</taxon>
        <taxon>Bacillati</taxon>
        <taxon>Bacillota</taxon>
        <taxon>Clostridia</taxon>
        <taxon>Neomoorellales</taxon>
        <taxon>Neomoorellaceae</taxon>
        <taxon>Neomoorella</taxon>
    </lineage>
</organism>
<dbReference type="PANTHER" id="PTHR43255:SF2">
    <property type="entry name" value="HETERODISULFIDE REDUCTASE RELATED PROTEIN"/>
    <property type="match status" value="1"/>
</dbReference>
<dbReference type="Pfam" id="PF13183">
    <property type="entry name" value="Fer4_8"/>
    <property type="match status" value="1"/>
</dbReference>
<dbReference type="PROSITE" id="PS51379">
    <property type="entry name" value="4FE4S_FER_2"/>
    <property type="match status" value="1"/>
</dbReference>
<dbReference type="InterPro" id="IPR051460">
    <property type="entry name" value="HdrC_iron-sulfur_subunit"/>
</dbReference>
<dbReference type="InterPro" id="IPR017900">
    <property type="entry name" value="4Fe4S_Fe_S_CS"/>
</dbReference>
<keyword evidence="1" id="KW-0479">Metal-binding</keyword>
<dbReference type="Proteomes" id="UP000063718">
    <property type="component" value="Unassembled WGS sequence"/>
</dbReference>
<sequence>MQQGNDPLNGWPAFTTMRACYQCARCTSGCPVATLDPEYNPRRIFRLAVLGEKEAVLKDEKLWYCLACYTCQERCPEEVRPAEVLLALKNLACERGFAPAALLAAARLVAEDGRLYNIDEFHNEYREEEGLPALDEETGILGKLLALTGLQGRLEE</sequence>
<dbReference type="PANTHER" id="PTHR43255">
    <property type="entry name" value="IRON-SULFUR-BINDING OXIDOREDUCTASE FADF-RELATED-RELATED"/>
    <property type="match status" value="1"/>
</dbReference>
<dbReference type="InterPro" id="IPR017896">
    <property type="entry name" value="4Fe4S_Fe-S-bd"/>
</dbReference>
<proteinExistence type="predicted"/>
<evidence type="ECO:0000256" key="2">
    <source>
        <dbReference type="ARBA" id="ARBA00023004"/>
    </source>
</evidence>
<gene>
    <name evidence="5" type="ORF">MTY_1460</name>
</gene>
<dbReference type="EMBL" id="DF238840">
    <property type="protein sequence ID" value="GAF26121.1"/>
    <property type="molecule type" value="Genomic_DNA"/>
</dbReference>